<comment type="subcellular location">
    <subcellularLocation>
        <location evidence="1">Membrane</location>
        <topology evidence="1">Single-pass membrane protein</topology>
    </subcellularLocation>
</comment>
<dbReference type="EMBL" id="LAZP02000133">
    <property type="protein sequence ID" value="PFH60377.1"/>
    <property type="molecule type" value="Genomic_DNA"/>
</dbReference>
<gene>
    <name evidence="7" type="ORF">XA68_11079</name>
</gene>
<feature type="region of interest" description="Disordered" evidence="5">
    <location>
        <begin position="99"/>
        <end position="143"/>
    </location>
</feature>
<keyword evidence="4 6" id="KW-0472">Membrane</keyword>
<dbReference type="STRING" id="268505.A0A2A9PHL8"/>
<dbReference type="AlphaFoldDB" id="A0A2A9PHL8"/>
<proteinExistence type="predicted"/>
<dbReference type="GO" id="GO:0016020">
    <property type="term" value="C:membrane"/>
    <property type="evidence" value="ECO:0007669"/>
    <property type="project" value="UniProtKB-SubCell"/>
</dbReference>
<dbReference type="PANTHER" id="PTHR15549">
    <property type="entry name" value="PAIRED IMMUNOGLOBULIN-LIKE TYPE 2 RECEPTOR"/>
    <property type="match status" value="1"/>
</dbReference>
<feature type="compositionally biased region" description="Basic and acidic residues" evidence="5">
    <location>
        <begin position="99"/>
        <end position="108"/>
    </location>
</feature>
<evidence type="ECO:0000313" key="8">
    <source>
        <dbReference type="Proteomes" id="UP000037136"/>
    </source>
</evidence>
<evidence type="ECO:0000256" key="3">
    <source>
        <dbReference type="ARBA" id="ARBA00022989"/>
    </source>
</evidence>
<reference evidence="7 8" key="1">
    <citation type="journal article" date="2015" name="BMC Genomics">
        <title>Gene expression during zombie ant biting behavior reflects the complexity underlying fungal parasitic behavioral manipulation.</title>
        <authorList>
            <person name="de Bekker C."/>
            <person name="Ohm R.A."/>
            <person name="Loreto R.G."/>
            <person name="Sebastian A."/>
            <person name="Albert I."/>
            <person name="Merrow M."/>
            <person name="Brachmann A."/>
            <person name="Hughes D.P."/>
        </authorList>
    </citation>
    <scope>NUCLEOTIDE SEQUENCE [LARGE SCALE GENOMIC DNA]</scope>
    <source>
        <strain evidence="7 8">SC16a</strain>
    </source>
</reference>
<accession>A0A2A9PHL8</accession>
<sequence length="143" mass="14827">MKGNPSFQSNKSNHINQQSSGFFFISPAAENPTSSSTSSTIASTSTASATSSDTPATSELSSGAKAGIGVGAAGAALAFLSLLLLFLRYRSRKKRELEELRSANDNRFRYGGPAWSDAPKTGSNAARPPPSELHGTMAASELG</sequence>
<evidence type="ECO:0000256" key="1">
    <source>
        <dbReference type="ARBA" id="ARBA00004167"/>
    </source>
</evidence>
<evidence type="ECO:0008006" key="9">
    <source>
        <dbReference type="Google" id="ProtNLM"/>
    </source>
</evidence>
<dbReference type="GO" id="GO:0071944">
    <property type="term" value="C:cell periphery"/>
    <property type="evidence" value="ECO:0007669"/>
    <property type="project" value="UniProtKB-ARBA"/>
</dbReference>
<comment type="caution">
    <text evidence="7">The sequence shown here is derived from an EMBL/GenBank/DDBJ whole genome shotgun (WGS) entry which is preliminary data.</text>
</comment>
<feature type="transmembrane region" description="Helical" evidence="6">
    <location>
        <begin position="66"/>
        <end position="87"/>
    </location>
</feature>
<evidence type="ECO:0000313" key="7">
    <source>
        <dbReference type="EMBL" id="PFH60377.1"/>
    </source>
</evidence>
<keyword evidence="2 6" id="KW-0812">Transmembrane</keyword>
<protein>
    <recommendedName>
        <fullName evidence="9">Mid2 domain-containing protein</fullName>
    </recommendedName>
</protein>
<dbReference type="InterPro" id="IPR051694">
    <property type="entry name" value="Immunoregulatory_rcpt-like"/>
</dbReference>
<keyword evidence="8" id="KW-1185">Reference proteome</keyword>
<reference evidence="7 8" key="2">
    <citation type="journal article" date="2017" name="Sci. Rep.">
        <title>Ant-infecting Ophiocordyceps genomes reveal a high diversity of potential behavioral manipulation genes and a possible major role for enterotoxins.</title>
        <authorList>
            <person name="de Bekker C."/>
            <person name="Ohm R.A."/>
            <person name="Evans H.C."/>
            <person name="Brachmann A."/>
            <person name="Hughes D.P."/>
        </authorList>
    </citation>
    <scope>NUCLEOTIDE SEQUENCE [LARGE SCALE GENOMIC DNA]</scope>
    <source>
        <strain evidence="7 8">SC16a</strain>
    </source>
</reference>
<keyword evidence="3 6" id="KW-1133">Transmembrane helix</keyword>
<evidence type="ECO:0000256" key="6">
    <source>
        <dbReference type="SAM" id="Phobius"/>
    </source>
</evidence>
<evidence type="ECO:0000256" key="2">
    <source>
        <dbReference type="ARBA" id="ARBA00022692"/>
    </source>
</evidence>
<name>A0A2A9PHL8_OPHUN</name>
<evidence type="ECO:0000256" key="5">
    <source>
        <dbReference type="SAM" id="MobiDB-lite"/>
    </source>
</evidence>
<feature type="region of interest" description="Disordered" evidence="5">
    <location>
        <begin position="26"/>
        <end position="62"/>
    </location>
</feature>
<evidence type="ECO:0000256" key="4">
    <source>
        <dbReference type="ARBA" id="ARBA00023136"/>
    </source>
</evidence>
<dbReference type="Proteomes" id="UP000037136">
    <property type="component" value="Unassembled WGS sequence"/>
</dbReference>
<organism evidence="7 8">
    <name type="scientific">Ophiocordyceps unilateralis</name>
    <name type="common">Zombie-ant fungus</name>
    <name type="synonym">Torrubia unilateralis</name>
    <dbReference type="NCBI Taxonomy" id="268505"/>
    <lineage>
        <taxon>Eukaryota</taxon>
        <taxon>Fungi</taxon>
        <taxon>Dikarya</taxon>
        <taxon>Ascomycota</taxon>
        <taxon>Pezizomycotina</taxon>
        <taxon>Sordariomycetes</taxon>
        <taxon>Hypocreomycetidae</taxon>
        <taxon>Hypocreales</taxon>
        <taxon>Ophiocordycipitaceae</taxon>
        <taxon>Ophiocordyceps</taxon>
    </lineage>
</organism>